<evidence type="ECO:0000256" key="1">
    <source>
        <dbReference type="ARBA" id="ARBA00023239"/>
    </source>
</evidence>
<dbReference type="Proteomes" id="UP000255335">
    <property type="component" value="Unassembled WGS sequence"/>
</dbReference>
<dbReference type="AlphaFoldDB" id="A0A377JM55"/>
<proteinExistence type="predicted"/>
<accession>A0A377JM55</accession>
<sequence>MTMDILEIQEYLENRYPFLMIDSVLEGEAGKYMVARKNLSINEWYFVGHFPDNPLMPGALQLEAMFNTAALCVMTMPNMKGKKSVISRISNAVFHTSALPGDVLSVRADLLSYKRGVGECKASIMCESKCISQVDLTLAVPQDLITLK</sequence>
<dbReference type="NCBIfam" id="NF000582">
    <property type="entry name" value="PRK00006.1"/>
    <property type="match status" value="1"/>
</dbReference>
<dbReference type="Pfam" id="PF07977">
    <property type="entry name" value="FabA"/>
    <property type="match status" value="1"/>
</dbReference>
<evidence type="ECO:0000313" key="2">
    <source>
        <dbReference type="EMBL" id="STP08664.1"/>
    </source>
</evidence>
<organism evidence="2 3">
    <name type="scientific">Helicobacter cinaedi</name>
    <dbReference type="NCBI Taxonomy" id="213"/>
    <lineage>
        <taxon>Bacteria</taxon>
        <taxon>Pseudomonadati</taxon>
        <taxon>Campylobacterota</taxon>
        <taxon>Epsilonproteobacteria</taxon>
        <taxon>Campylobacterales</taxon>
        <taxon>Helicobacteraceae</taxon>
        <taxon>Helicobacter</taxon>
    </lineage>
</organism>
<dbReference type="CDD" id="cd01288">
    <property type="entry name" value="FabZ"/>
    <property type="match status" value="1"/>
</dbReference>
<dbReference type="EMBL" id="UGHZ01000001">
    <property type="protein sequence ID" value="STP08664.1"/>
    <property type="molecule type" value="Genomic_DNA"/>
</dbReference>
<reference evidence="2 3" key="1">
    <citation type="submission" date="2018-06" db="EMBL/GenBank/DDBJ databases">
        <authorList>
            <consortium name="Pathogen Informatics"/>
            <person name="Doyle S."/>
        </authorList>
    </citation>
    <scope>NUCLEOTIDE SEQUENCE [LARGE SCALE GENOMIC DNA]</scope>
    <source>
        <strain evidence="2 3">NCTC12221</strain>
    </source>
</reference>
<dbReference type="GO" id="GO:0016829">
    <property type="term" value="F:lyase activity"/>
    <property type="evidence" value="ECO:0007669"/>
    <property type="project" value="UniProtKB-KW"/>
</dbReference>
<protein>
    <submittedName>
        <fullName evidence="2">3-hydroxyacyl-[acyl-carrier-protein] dehydratase</fullName>
        <ecNumber evidence="2">4.2.1.-</ecNumber>
    </submittedName>
</protein>
<dbReference type="InterPro" id="IPR029069">
    <property type="entry name" value="HotDog_dom_sf"/>
</dbReference>
<dbReference type="PANTHER" id="PTHR30272">
    <property type="entry name" value="3-HYDROXYACYL-[ACYL-CARRIER-PROTEIN] DEHYDRATASE"/>
    <property type="match status" value="1"/>
</dbReference>
<dbReference type="Gene3D" id="3.10.129.10">
    <property type="entry name" value="Hotdog Thioesterase"/>
    <property type="match status" value="1"/>
</dbReference>
<dbReference type="InterPro" id="IPR013114">
    <property type="entry name" value="FabA_FabZ"/>
</dbReference>
<dbReference type="SUPFAM" id="SSF54637">
    <property type="entry name" value="Thioesterase/thiol ester dehydrase-isomerase"/>
    <property type="match status" value="1"/>
</dbReference>
<name>A0A377JM55_9HELI</name>
<dbReference type="RefSeq" id="WP_115025519.1">
    <property type="nucleotide sequence ID" value="NZ_UGHZ01000001.1"/>
</dbReference>
<dbReference type="PANTHER" id="PTHR30272:SF1">
    <property type="entry name" value="3-HYDROXYACYL-[ACYL-CARRIER-PROTEIN] DEHYDRATASE"/>
    <property type="match status" value="1"/>
</dbReference>
<keyword evidence="1 2" id="KW-0456">Lyase</keyword>
<evidence type="ECO:0000313" key="3">
    <source>
        <dbReference type="Proteomes" id="UP000255335"/>
    </source>
</evidence>
<dbReference type="EC" id="4.2.1.-" evidence="2"/>
<gene>
    <name evidence="2" type="primary">fabZ_2</name>
    <name evidence="2" type="ORF">NCTC12221_00076</name>
</gene>